<evidence type="ECO:0000259" key="5">
    <source>
        <dbReference type="PROSITE" id="PS50075"/>
    </source>
</evidence>
<dbReference type="EMBL" id="JXNT01000001">
    <property type="protein sequence ID" value="ODM23448.1"/>
    <property type="molecule type" value="Genomic_DNA"/>
</dbReference>
<dbReference type="Pfam" id="PF08659">
    <property type="entry name" value="KR"/>
    <property type="match status" value="1"/>
</dbReference>
<evidence type="ECO:0000256" key="4">
    <source>
        <dbReference type="ARBA" id="ARBA00023268"/>
    </source>
</evidence>
<dbReference type="SUPFAM" id="SSF51735">
    <property type="entry name" value="NAD(P)-binding Rossmann-fold domains"/>
    <property type="match status" value="3"/>
</dbReference>
<dbReference type="SUPFAM" id="SSF50129">
    <property type="entry name" value="GroES-like"/>
    <property type="match status" value="1"/>
</dbReference>
<dbReference type="InterPro" id="IPR057326">
    <property type="entry name" value="KR_dom"/>
</dbReference>
<gene>
    <name evidence="6" type="ORF">SI65_01037</name>
</gene>
<dbReference type="InterPro" id="IPR013154">
    <property type="entry name" value="ADH-like_N"/>
</dbReference>
<dbReference type="SMART" id="SM00829">
    <property type="entry name" value="PKS_ER"/>
    <property type="match status" value="1"/>
</dbReference>
<keyword evidence="7" id="KW-1185">Reference proteome</keyword>
<reference evidence="6 7" key="1">
    <citation type="journal article" date="2016" name="BMC Genomics">
        <title>Comparative genomic and transcriptomic analyses of the Fuzhuan brick tea-fermentation fungus Aspergillus cristatus.</title>
        <authorList>
            <person name="Ge Y."/>
            <person name="Wang Y."/>
            <person name="Liu Y."/>
            <person name="Tan Y."/>
            <person name="Ren X."/>
            <person name="Zhang X."/>
            <person name="Hyde K.D."/>
            <person name="Liu Y."/>
            <person name="Liu Z."/>
        </authorList>
    </citation>
    <scope>NUCLEOTIDE SEQUENCE [LARGE SCALE GENOMIC DNA]</scope>
    <source>
        <strain evidence="6 7">GZAAS20.1005</strain>
    </source>
</reference>
<dbReference type="InterPro" id="IPR036291">
    <property type="entry name" value="NAD(P)-bd_dom_sf"/>
</dbReference>
<dbReference type="InterPro" id="IPR011032">
    <property type="entry name" value="GroES-like_sf"/>
</dbReference>
<keyword evidence="2" id="KW-0597">Phosphoprotein</keyword>
<dbReference type="FunFam" id="3.40.50.720:FF:000209">
    <property type="entry name" value="Polyketide synthase Pks12"/>
    <property type="match status" value="1"/>
</dbReference>
<keyword evidence="3" id="KW-0808">Transferase</keyword>
<dbReference type="Proteomes" id="UP000094569">
    <property type="component" value="Unassembled WGS sequence"/>
</dbReference>
<proteinExistence type="predicted"/>
<protein>
    <recommendedName>
        <fullName evidence="5">Carrier domain-containing protein</fullName>
    </recommendedName>
</protein>
<dbReference type="InterPro" id="IPR036736">
    <property type="entry name" value="ACP-like_sf"/>
</dbReference>
<dbReference type="Pfam" id="PF08240">
    <property type="entry name" value="ADH_N"/>
    <property type="match status" value="1"/>
</dbReference>
<dbReference type="InterPro" id="IPR013968">
    <property type="entry name" value="PKS_KR"/>
</dbReference>
<dbReference type="InterPro" id="IPR050091">
    <property type="entry name" value="PKS_NRPS_Biosynth_Enz"/>
</dbReference>
<dbReference type="GO" id="GO:0016491">
    <property type="term" value="F:oxidoreductase activity"/>
    <property type="evidence" value="ECO:0007669"/>
    <property type="project" value="InterPro"/>
</dbReference>
<dbReference type="VEuPathDB" id="FungiDB:SI65_01037"/>
<dbReference type="Pfam" id="PF07993">
    <property type="entry name" value="NAD_binding_4"/>
    <property type="match status" value="1"/>
</dbReference>
<dbReference type="OrthoDB" id="329835at2759"/>
<comment type="caution">
    <text evidence="6">The sequence shown here is derived from an EMBL/GenBank/DDBJ whole genome shotgun (WGS) entry which is preliminary data.</text>
</comment>
<dbReference type="PROSITE" id="PS50075">
    <property type="entry name" value="CARRIER"/>
    <property type="match status" value="1"/>
</dbReference>
<sequence length="1381" mass="151858">MGLFPGWWIGEQDGRKDRPYISTERWHNELLEAGLTGNDMVRLYGDGSYFITASILSRPQPKEVSRGDLHLLYRGTISQWARNLEKLLILDSYAVHWCTLQQTPPPGSDVISLIDLEGPFLDDLSSVDFAAFKQCFSALKNVRLLWVTRSIQMECEDPRFGLSLGLVRTCRHEIADFVTLEIDQLDGTAIESVVKVLNKMKSQQDKPWLHSDYKFALQDGVIHTPRFQWSTIDDQLAGALDGSESKTLDIGTYGAISSLTWASASPLLALAEDEVEVDVKYVGLNFRDTLVMLGLFGDMSECGLEGSGVVREVGSGIRNLKVGDHVMLASAGLLSTRKVLPENVCLRLPDNISLQDAATILCVFTTAIHSLVNMGSLQKGQSVLIHAACGGVGLAAIQVCQMVGAEIYATVGSKEKRQHLIESLGIPEDHIFDSRSPSFLQGVMAKTGNRGVDLVLNSLAGELLHASWKCVATFGKMIELGKRDFLGHGQLDMSMFSGNRSFIGVDLLHLSIENPQASYEIAKKCVRYFQEGKLKPIQPVTTFNADDIAKAVRYMQTGQHMGKIIIQIPDDSSALPVSKAREGTACLRSDVSYLLVGGLGGIGRAVARWMVEKGARHLVFLSRSGQASPESQALVRDLESQDGCSVTVVAGSVANIEDVRRAVAACRKPVGGILQMTIVLKDQLLMSMGYEEWTAALAPKVQGTWNLHNALGDTQLDFFVLFSSLSGICGLSGQTNYAAANTFLDSFVRYRQSRGLTASVLDVGFMGDVGYVFERAIDIREQARSVAVPILEEKDLLKGLETGIISRSSRGPSQLVIGLATMKPLFDPGVIPVWMREARFAPWENVLTVSSGTNVDSKHRAFRDFLIATENDPALLDDPSTEVKVTIEVGRMIASHMSYPDDMEVEDLARITIDSLMAIEIRSWCRRHAGIDVPLVDISNSGTVGALSKIIIKILREKYEKGASADILLSSTALSDELEILRQDTNLGKTIQAVSGPVPNWLSDIEGRVFFTGATGFLGSFLLSSLAHLPQVETIACLIRAPDSETGLARIKHNLTKYGLTMDFDSKLLVIPGDLTDPTFGLGQEKFDQLAHWASVVFHLGAYVNYTLPYSSHRVVNTTGLLHVLNFVSHMRLKPLHFTSSIGAAGPRGLLTGEDVEEDQRPILDIERVRQHVGYTQSKLVQENIVWDAIDRGYPIAIYRPGLVMGHSSTGVCKPEDLMNRMMSNCVLTGCYPDPPQQRNQFVPVDYICSALLRISLYNDNLGHVYNLAHPKQAESITMAETFEIVSACCSSPLRCVAPSKWIEEVASKGQHKVKLSTSFLDEQLSQHDVWWGGGSPGHMAMYRTENVRRALADCPEILEVKSMAELVRTYYPQWVNLTKI</sequence>
<dbReference type="InterPro" id="IPR020843">
    <property type="entry name" value="ER"/>
</dbReference>
<evidence type="ECO:0000256" key="2">
    <source>
        <dbReference type="ARBA" id="ARBA00022553"/>
    </source>
</evidence>
<dbReference type="SMART" id="SM00822">
    <property type="entry name" value="PKS_KR"/>
    <property type="match status" value="1"/>
</dbReference>
<name>A0A1E3BR81_ASPCR</name>
<dbReference type="PANTHER" id="PTHR43775">
    <property type="entry name" value="FATTY ACID SYNTHASE"/>
    <property type="match status" value="1"/>
</dbReference>
<dbReference type="InterPro" id="IPR009081">
    <property type="entry name" value="PP-bd_ACP"/>
</dbReference>
<dbReference type="SUPFAM" id="SSF47336">
    <property type="entry name" value="ACP-like"/>
    <property type="match status" value="1"/>
</dbReference>
<dbReference type="Gene3D" id="3.90.180.10">
    <property type="entry name" value="Medium-chain alcohol dehydrogenases, catalytic domain"/>
    <property type="match status" value="1"/>
</dbReference>
<dbReference type="GO" id="GO:0006633">
    <property type="term" value="P:fatty acid biosynthetic process"/>
    <property type="evidence" value="ECO:0007669"/>
    <property type="project" value="TreeGrafter"/>
</dbReference>
<keyword evidence="1" id="KW-0596">Phosphopantetheine</keyword>
<dbReference type="Gene3D" id="3.40.50.720">
    <property type="entry name" value="NAD(P)-binding Rossmann-like Domain"/>
    <property type="match status" value="3"/>
</dbReference>
<evidence type="ECO:0000313" key="6">
    <source>
        <dbReference type="EMBL" id="ODM23448.1"/>
    </source>
</evidence>
<dbReference type="Pfam" id="PF00550">
    <property type="entry name" value="PP-binding"/>
    <property type="match status" value="1"/>
</dbReference>
<accession>A0A1E3BR81</accession>
<dbReference type="PANTHER" id="PTHR43775:SF49">
    <property type="entry name" value="SYNTHASE, PUTATIVE (JCVI)-RELATED"/>
    <property type="match status" value="1"/>
</dbReference>
<dbReference type="InterPro" id="IPR013120">
    <property type="entry name" value="FAR_NAD-bd"/>
</dbReference>
<dbReference type="GO" id="GO:0004312">
    <property type="term" value="F:fatty acid synthase activity"/>
    <property type="evidence" value="ECO:0007669"/>
    <property type="project" value="TreeGrafter"/>
</dbReference>
<dbReference type="GO" id="GO:0044550">
    <property type="term" value="P:secondary metabolite biosynthetic process"/>
    <property type="evidence" value="ECO:0007669"/>
    <property type="project" value="UniProtKB-ARBA"/>
</dbReference>
<dbReference type="GO" id="GO:1901336">
    <property type="term" value="P:lactone biosynthetic process"/>
    <property type="evidence" value="ECO:0007669"/>
    <property type="project" value="UniProtKB-ARBA"/>
</dbReference>
<evidence type="ECO:0000256" key="1">
    <source>
        <dbReference type="ARBA" id="ARBA00022450"/>
    </source>
</evidence>
<evidence type="ECO:0000256" key="3">
    <source>
        <dbReference type="ARBA" id="ARBA00022679"/>
    </source>
</evidence>
<keyword evidence="4" id="KW-0511">Multifunctional enzyme</keyword>
<dbReference type="STRING" id="573508.A0A1E3BR81"/>
<dbReference type="CDD" id="cd05195">
    <property type="entry name" value="enoyl_red"/>
    <property type="match status" value="1"/>
</dbReference>
<dbReference type="Pfam" id="PF13602">
    <property type="entry name" value="ADH_zinc_N_2"/>
    <property type="match status" value="1"/>
</dbReference>
<organism evidence="6 7">
    <name type="scientific">Aspergillus cristatus</name>
    <name type="common">Chinese Fuzhuan brick tea-fermentation fungus</name>
    <name type="synonym">Eurotium cristatum</name>
    <dbReference type="NCBI Taxonomy" id="573508"/>
    <lineage>
        <taxon>Eukaryota</taxon>
        <taxon>Fungi</taxon>
        <taxon>Dikarya</taxon>
        <taxon>Ascomycota</taxon>
        <taxon>Pezizomycotina</taxon>
        <taxon>Eurotiomycetes</taxon>
        <taxon>Eurotiomycetidae</taxon>
        <taxon>Eurotiales</taxon>
        <taxon>Aspergillaceae</taxon>
        <taxon>Aspergillus</taxon>
        <taxon>Aspergillus subgen. Aspergillus</taxon>
    </lineage>
</organism>
<evidence type="ECO:0000313" key="7">
    <source>
        <dbReference type="Proteomes" id="UP000094569"/>
    </source>
</evidence>
<feature type="domain" description="Carrier" evidence="5">
    <location>
        <begin position="880"/>
        <end position="955"/>
    </location>
</feature>